<dbReference type="Pfam" id="PF13358">
    <property type="entry name" value="DDE_3"/>
    <property type="match status" value="1"/>
</dbReference>
<evidence type="ECO:0000259" key="1">
    <source>
        <dbReference type="Pfam" id="PF13358"/>
    </source>
</evidence>
<gene>
    <name evidence="2" type="ORF">UV59_C0038G0002</name>
</gene>
<dbReference type="EMBL" id="LCFB01000038">
    <property type="protein sequence ID" value="KKS83477.1"/>
    <property type="molecule type" value="Genomic_DNA"/>
</dbReference>
<dbReference type="GO" id="GO:0003676">
    <property type="term" value="F:nucleic acid binding"/>
    <property type="evidence" value="ECO:0007669"/>
    <property type="project" value="InterPro"/>
</dbReference>
<protein>
    <recommendedName>
        <fullName evidence="1">Tc1-like transposase DDE domain-containing protein</fullName>
    </recommendedName>
</protein>
<evidence type="ECO:0000313" key="2">
    <source>
        <dbReference type="EMBL" id="KKS83477.1"/>
    </source>
</evidence>
<dbReference type="Gene3D" id="3.30.420.10">
    <property type="entry name" value="Ribonuclease H-like superfamily/Ribonuclease H"/>
    <property type="match status" value="1"/>
</dbReference>
<dbReference type="InterPro" id="IPR036397">
    <property type="entry name" value="RNaseH_sf"/>
</dbReference>
<organism evidence="2 3">
    <name type="scientific">Candidatus Gottesmanbacteria bacterium GW2011_GWA1_43_11</name>
    <dbReference type="NCBI Taxonomy" id="1618436"/>
    <lineage>
        <taxon>Bacteria</taxon>
        <taxon>Candidatus Gottesmaniibacteriota</taxon>
    </lineage>
</organism>
<evidence type="ECO:0000313" key="3">
    <source>
        <dbReference type="Proteomes" id="UP000034543"/>
    </source>
</evidence>
<reference evidence="2 3" key="1">
    <citation type="journal article" date="2015" name="Nature">
        <title>rRNA introns, odd ribosomes, and small enigmatic genomes across a large radiation of phyla.</title>
        <authorList>
            <person name="Brown C.T."/>
            <person name="Hug L.A."/>
            <person name="Thomas B.C."/>
            <person name="Sharon I."/>
            <person name="Castelle C.J."/>
            <person name="Singh A."/>
            <person name="Wilkins M.J."/>
            <person name="Williams K.H."/>
            <person name="Banfield J.F."/>
        </authorList>
    </citation>
    <scope>NUCLEOTIDE SEQUENCE [LARGE SCALE GENOMIC DNA]</scope>
</reference>
<dbReference type="AlphaFoldDB" id="A0A0G1CD39"/>
<accession>A0A0G1CD39</accession>
<dbReference type="InterPro" id="IPR038717">
    <property type="entry name" value="Tc1-like_DDE_dom"/>
</dbReference>
<feature type="domain" description="Tc1-like transposase DDE" evidence="1">
    <location>
        <begin position="2"/>
        <end position="106"/>
    </location>
</feature>
<sequence length="109" mass="12747">MVLVSDECRIQKESGITSIWYQRGKYPEIKVEQVKQALSFYGALDVKTGRETVLDASRQTSFYTVRFLRKLEAKYRGKNVLLIWDGAPSHRGEVRKYLKEKKQEMEVTN</sequence>
<dbReference type="Proteomes" id="UP000034543">
    <property type="component" value="Unassembled WGS sequence"/>
</dbReference>
<name>A0A0G1CD39_9BACT</name>
<proteinExistence type="predicted"/>
<comment type="caution">
    <text evidence="2">The sequence shown here is derived from an EMBL/GenBank/DDBJ whole genome shotgun (WGS) entry which is preliminary data.</text>
</comment>